<name>A0AAV4NUX9_9ARAC</name>
<keyword evidence="2" id="KW-1185">Reference proteome</keyword>
<evidence type="ECO:0000313" key="2">
    <source>
        <dbReference type="Proteomes" id="UP001054837"/>
    </source>
</evidence>
<dbReference type="Proteomes" id="UP001054837">
    <property type="component" value="Unassembled WGS sequence"/>
</dbReference>
<proteinExistence type="predicted"/>
<accession>A0AAV4NUX9</accession>
<reference evidence="1 2" key="1">
    <citation type="submission" date="2021-06" db="EMBL/GenBank/DDBJ databases">
        <title>Caerostris darwini draft genome.</title>
        <authorList>
            <person name="Kono N."/>
            <person name="Arakawa K."/>
        </authorList>
    </citation>
    <scope>NUCLEOTIDE SEQUENCE [LARGE SCALE GENOMIC DNA]</scope>
</reference>
<dbReference type="EMBL" id="BPLQ01002103">
    <property type="protein sequence ID" value="GIX88682.1"/>
    <property type="molecule type" value="Genomic_DNA"/>
</dbReference>
<organism evidence="1 2">
    <name type="scientific">Caerostris darwini</name>
    <dbReference type="NCBI Taxonomy" id="1538125"/>
    <lineage>
        <taxon>Eukaryota</taxon>
        <taxon>Metazoa</taxon>
        <taxon>Ecdysozoa</taxon>
        <taxon>Arthropoda</taxon>
        <taxon>Chelicerata</taxon>
        <taxon>Arachnida</taxon>
        <taxon>Araneae</taxon>
        <taxon>Araneomorphae</taxon>
        <taxon>Entelegynae</taxon>
        <taxon>Araneoidea</taxon>
        <taxon>Araneidae</taxon>
        <taxon>Caerostris</taxon>
    </lineage>
</organism>
<comment type="caution">
    <text evidence="1">The sequence shown here is derived from an EMBL/GenBank/DDBJ whole genome shotgun (WGS) entry which is preliminary data.</text>
</comment>
<gene>
    <name evidence="1" type="ORF">CDAR_536881</name>
</gene>
<evidence type="ECO:0000313" key="1">
    <source>
        <dbReference type="EMBL" id="GIX88682.1"/>
    </source>
</evidence>
<dbReference type="AlphaFoldDB" id="A0AAV4NUX9"/>
<protein>
    <submittedName>
        <fullName evidence="1">Uncharacterized protein</fullName>
    </submittedName>
</protein>
<sequence>MPHCFTEENRFRSLPGRMPSFQFLSDFCTILSKAHGNMGPVRVYFTDELCLFSSYENIIGNERFYLFPSFSRLLDKNRIKPKFPVTSADLNILTEI</sequence>